<evidence type="ECO:0000256" key="1">
    <source>
        <dbReference type="SAM" id="MobiDB-lite"/>
    </source>
</evidence>
<reference evidence="3" key="3">
    <citation type="submission" date="2015-04" db="UniProtKB">
        <authorList>
            <consortium name="EnsemblPlants"/>
        </authorList>
    </citation>
    <scope>IDENTIFICATION</scope>
    <source>
        <strain evidence="3">cv. Jemalong A17</strain>
    </source>
</reference>
<organism evidence="2 4">
    <name type="scientific">Medicago truncatula</name>
    <name type="common">Barrel medic</name>
    <name type="synonym">Medicago tribuloides</name>
    <dbReference type="NCBI Taxonomy" id="3880"/>
    <lineage>
        <taxon>Eukaryota</taxon>
        <taxon>Viridiplantae</taxon>
        <taxon>Streptophyta</taxon>
        <taxon>Embryophyta</taxon>
        <taxon>Tracheophyta</taxon>
        <taxon>Spermatophyta</taxon>
        <taxon>Magnoliopsida</taxon>
        <taxon>eudicotyledons</taxon>
        <taxon>Gunneridae</taxon>
        <taxon>Pentapetalae</taxon>
        <taxon>rosids</taxon>
        <taxon>fabids</taxon>
        <taxon>Fabales</taxon>
        <taxon>Fabaceae</taxon>
        <taxon>Papilionoideae</taxon>
        <taxon>50 kb inversion clade</taxon>
        <taxon>NPAAA clade</taxon>
        <taxon>Hologalegina</taxon>
        <taxon>IRL clade</taxon>
        <taxon>Trifolieae</taxon>
        <taxon>Medicago</taxon>
    </lineage>
</organism>
<protein>
    <submittedName>
        <fullName evidence="2 3">Uncharacterized protein</fullName>
    </submittedName>
</protein>
<accession>A0A072VLH2</accession>
<feature type="region of interest" description="Disordered" evidence="1">
    <location>
        <begin position="15"/>
        <end position="45"/>
    </location>
</feature>
<dbReference type="HOGENOM" id="CLU_2416575_0_0_1"/>
<evidence type="ECO:0000313" key="4">
    <source>
        <dbReference type="Proteomes" id="UP000002051"/>
    </source>
</evidence>
<dbReference type="EnsemblPlants" id="KEH42451">
    <property type="protein sequence ID" value="KEH42451"/>
    <property type="gene ID" value="MTR_1g069410"/>
</dbReference>
<evidence type="ECO:0000313" key="2">
    <source>
        <dbReference type="EMBL" id="KEH42451.1"/>
    </source>
</evidence>
<reference evidence="2 4" key="2">
    <citation type="journal article" date="2014" name="BMC Genomics">
        <title>An improved genome release (version Mt4.0) for the model legume Medicago truncatula.</title>
        <authorList>
            <person name="Tang H."/>
            <person name="Krishnakumar V."/>
            <person name="Bidwell S."/>
            <person name="Rosen B."/>
            <person name="Chan A."/>
            <person name="Zhou S."/>
            <person name="Gentzbittel L."/>
            <person name="Childs K.L."/>
            <person name="Yandell M."/>
            <person name="Gundlach H."/>
            <person name="Mayer K.F."/>
            <person name="Schwartz D.C."/>
            <person name="Town C.D."/>
        </authorList>
    </citation>
    <scope>GENOME REANNOTATION</scope>
    <source>
        <strain evidence="2">A17</strain>
        <strain evidence="3 4">cv. Jemalong A17</strain>
    </source>
</reference>
<name>A0A072VLH2_MEDTR</name>
<dbReference type="EMBL" id="CM001217">
    <property type="protein sequence ID" value="KEH42451.1"/>
    <property type="molecule type" value="Genomic_DNA"/>
</dbReference>
<dbReference type="Proteomes" id="UP000002051">
    <property type="component" value="Unassembled WGS sequence"/>
</dbReference>
<keyword evidence="4" id="KW-1185">Reference proteome</keyword>
<proteinExistence type="predicted"/>
<dbReference type="AlphaFoldDB" id="A0A072VLH2"/>
<evidence type="ECO:0000313" key="3">
    <source>
        <dbReference type="EnsemblPlants" id="KEH42451"/>
    </source>
</evidence>
<gene>
    <name evidence="2" type="ordered locus">MTR_1g069410</name>
</gene>
<reference evidence="2 4" key="1">
    <citation type="journal article" date="2011" name="Nature">
        <title>The Medicago genome provides insight into the evolution of rhizobial symbioses.</title>
        <authorList>
            <person name="Young N.D."/>
            <person name="Debelle F."/>
            <person name="Oldroyd G.E."/>
            <person name="Geurts R."/>
            <person name="Cannon S.B."/>
            <person name="Udvardi M.K."/>
            <person name="Benedito V.A."/>
            <person name="Mayer K.F."/>
            <person name="Gouzy J."/>
            <person name="Schoof H."/>
            <person name="Van de Peer Y."/>
            <person name="Proost S."/>
            <person name="Cook D.R."/>
            <person name="Meyers B.C."/>
            <person name="Spannagl M."/>
            <person name="Cheung F."/>
            <person name="De Mita S."/>
            <person name="Krishnakumar V."/>
            <person name="Gundlach H."/>
            <person name="Zhou S."/>
            <person name="Mudge J."/>
            <person name="Bharti A.K."/>
            <person name="Murray J.D."/>
            <person name="Naoumkina M.A."/>
            <person name="Rosen B."/>
            <person name="Silverstein K.A."/>
            <person name="Tang H."/>
            <person name="Rombauts S."/>
            <person name="Zhao P.X."/>
            <person name="Zhou P."/>
            <person name="Barbe V."/>
            <person name="Bardou P."/>
            <person name="Bechner M."/>
            <person name="Bellec A."/>
            <person name="Berger A."/>
            <person name="Berges H."/>
            <person name="Bidwell S."/>
            <person name="Bisseling T."/>
            <person name="Choisne N."/>
            <person name="Couloux A."/>
            <person name="Denny R."/>
            <person name="Deshpande S."/>
            <person name="Dai X."/>
            <person name="Doyle J.J."/>
            <person name="Dudez A.M."/>
            <person name="Farmer A.D."/>
            <person name="Fouteau S."/>
            <person name="Franken C."/>
            <person name="Gibelin C."/>
            <person name="Gish J."/>
            <person name="Goldstein S."/>
            <person name="Gonzalez A.J."/>
            <person name="Green P.J."/>
            <person name="Hallab A."/>
            <person name="Hartog M."/>
            <person name="Hua A."/>
            <person name="Humphray S.J."/>
            <person name="Jeong D.H."/>
            <person name="Jing Y."/>
            <person name="Jocker A."/>
            <person name="Kenton S.M."/>
            <person name="Kim D.J."/>
            <person name="Klee K."/>
            <person name="Lai H."/>
            <person name="Lang C."/>
            <person name="Lin S."/>
            <person name="Macmil S.L."/>
            <person name="Magdelenat G."/>
            <person name="Matthews L."/>
            <person name="McCorrison J."/>
            <person name="Monaghan E.L."/>
            <person name="Mun J.H."/>
            <person name="Najar F.Z."/>
            <person name="Nicholson C."/>
            <person name="Noirot C."/>
            <person name="O'Bleness M."/>
            <person name="Paule C.R."/>
            <person name="Poulain J."/>
            <person name="Prion F."/>
            <person name="Qin B."/>
            <person name="Qu C."/>
            <person name="Retzel E.F."/>
            <person name="Riddle C."/>
            <person name="Sallet E."/>
            <person name="Samain S."/>
            <person name="Samson N."/>
            <person name="Sanders I."/>
            <person name="Saurat O."/>
            <person name="Scarpelli C."/>
            <person name="Schiex T."/>
            <person name="Segurens B."/>
            <person name="Severin A.J."/>
            <person name="Sherrier D.J."/>
            <person name="Shi R."/>
            <person name="Sims S."/>
            <person name="Singer S.R."/>
            <person name="Sinharoy S."/>
            <person name="Sterck L."/>
            <person name="Viollet A."/>
            <person name="Wang B.B."/>
            <person name="Wang K."/>
            <person name="Wang M."/>
            <person name="Wang X."/>
            <person name="Warfsmann J."/>
            <person name="Weissenbach J."/>
            <person name="White D.D."/>
            <person name="White J.D."/>
            <person name="Wiley G.B."/>
            <person name="Wincker P."/>
            <person name="Xing Y."/>
            <person name="Yang L."/>
            <person name="Yao Z."/>
            <person name="Ying F."/>
            <person name="Zhai J."/>
            <person name="Zhou L."/>
            <person name="Zuber A."/>
            <person name="Denarie J."/>
            <person name="Dixon R.A."/>
            <person name="May G.D."/>
            <person name="Schwartz D.C."/>
            <person name="Rogers J."/>
            <person name="Quetier F."/>
            <person name="Town C.D."/>
            <person name="Roe B.A."/>
        </authorList>
    </citation>
    <scope>NUCLEOTIDE SEQUENCE [LARGE SCALE GENOMIC DNA]</scope>
    <source>
        <strain evidence="2">A17</strain>
        <strain evidence="3 4">cv. Jemalong A17</strain>
    </source>
</reference>
<sequence length="92" mass="10014">MTLKMAFGVDGEVCESGVRKRSPEHGGGGGGDRKDTSQGNKRQFHPLKEAIPIACIQYTNKFSTEGTLDTFVNYKATKVDSIMVSYNTSSHV</sequence>